<organism evidence="3 4">
    <name type="scientific">Pisciglobus halotolerans</name>
    <dbReference type="NCBI Taxonomy" id="745365"/>
    <lineage>
        <taxon>Bacteria</taxon>
        <taxon>Bacillati</taxon>
        <taxon>Bacillota</taxon>
        <taxon>Bacilli</taxon>
        <taxon>Lactobacillales</taxon>
        <taxon>Carnobacteriaceae</taxon>
    </lineage>
</organism>
<dbReference type="InterPro" id="IPR028098">
    <property type="entry name" value="Glyco_trans_4-like_N"/>
</dbReference>
<dbReference type="SUPFAM" id="SSF53756">
    <property type="entry name" value="UDP-Glycosyltransferase/glycogen phosphorylase"/>
    <property type="match status" value="1"/>
</dbReference>
<dbReference type="GO" id="GO:0016757">
    <property type="term" value="F:glycosyltransferase activity"/>
    <property type="evidence" value="ECO:0007669"/>
    <property type="project" value="InterPro"/>
</dbReference>
<protein>
    <submittedName>
        <fullName evidence="3">Uncharacterized protein</fullName>
    </submittedName>
</protein>
<sequence length="365" mass="41347">MKILHINAGLEEGGGKSHILSLLNNFSSQKVELLTLEEGEMAKEAREKGIPVIVLRQAGRYDLSILKKLKKIIKNGKYDIIHTHGARANFIVFLIHKSISPKWITTVHSDPTKDFFDRGLKGKVFGQLNLMSLSHTDGIIVVTESLKKKLSELSISSEKIYVIYNGIDFTYSKHMESHKNDKFTLTIIARLHPIKGHRLLLDSLKKVSFTCYELNIIGGGELLTELKSLVIKNPLKGRVKFWGPLKKEKIESILDETDLTLLTSYSEGFPLTLLESARQKVPFISTNVGDIKKLIPNDSYGWLVETNNSNEIRLALEEAYNEWEQGILYKKGEKVFQLAATQYSLKNMVEKTEDVYACVVKNEKI</sequence>
<dbReference type="CDD" id="cd03801">
    <property type="entry name" value="GT4_PimA-like"/>
    <property type="match status" value="1"/>
</dbReference>
<dbReference type="InterPro" id="IPR001296">
    <property type="entry name" value="Glyco_trans_1"/>
</dbReference>
<evidence type="ECO:0000259" key="1">
    <source>
        <dbReference type="Pfam" id="PF00534"/>
    </source>
</evidence>
<evidence type="ECO:0000259" key="2">
    <source>
        <dbReference type="Pfam" id="PF13439"/>
    </source>
</evidence>
<dbReference type="Pfam" id="PF13439">
    <property type="entry name" value="Glyco_transf_4"/>
    <property type="match status" value="1"/>
</dbReference>
<name>A0A1I3CPZ6_9LACT</name>
<keyword evidence="4" id="KW-1185">Reference proteome</keyword>
<feature type="domain" description="Glycosyl transferase family 1" evidence="1">
    <location>
        <begin position="178"/>
        <end position="324"/>
    </location>
</feature>
<dbReference type="RefSeq" id="WP_177186200.1">
    <property type="nucleotide sequence ID" value="NZ_FOQE01000021.1"/>
</dbReference>
<evidence type="ECO:0000313" key="3">
    <source>
        <dbReference type="EMBL" id="SFH76463.1"/>
    </source>
</evidence>
<dbReference type="Proteomes" id="UP000198668">
    <property type="component" value="Unassembled WGS sequence"/>
</dbReference>
<dbReference type="AlphaFoldDB" id="A0A1I3CPZ6"/>
<gene>
    <name evidence="3" type="ORF">SAMN04489868_1212</name>
</gene>
<dbReference type="PANTHER" id="PTHR12526">
    <property type="entry name" value="GLYCOSYLTRANSFERASE"/>
    <property type="match status" value="1"/>
</dbReference>
<accession>A0A1I3CPZ6</accession>
<dbReference type="EMBL" id="FOQE01000021">
    <property type="protein sequence ID" value="SFH76463.1"/>
    <property type="molecule type" value="Genomic_DNA"/>
</dbReference>
<proteinExistence type="predicted"/>
<reference evidence="3 4" key="1">
    <citation type="submission" date="2016-10" db="EMBL/GenBank/DDBJ databases">
        <authorList>
            <person name="de Groot N.N."/>
        </authorList>
    </citation>
    <scope>NUCLEOTIDE SEQUENCE [LARGE SCALE GENOMIC DNA]</scope>
    <source>
        <strain evidence="3 4">DSM 27630</strain>
    </source>
</reference>
<dbReference type="Pfam" id="PF00534">
    <property type="entry name" value="Glycos_transf_1"/>
    <property type="match status" value="1"/>
</dbReference>
<feature type="domain" description="Glycosyltransferase subfamily 4-like N-terminal" evidence="2">
    <location>
        <begin position="13"/>
        <end position="169"/>
    </location>
</feature>
<dbReference type="Gene3D" id="3.40.50.2000">
    <property type="entry name" value="Glycogen Phosphorylase B"/>
    <property type="match status" value="2"/>
</dbReference>
<evidence type="ECO:0000313" key="4">
    <source>
        <dbReference type="Proteomes" id="UP000198668"/>
    </source>
</evidence>
<dbReference type="PANTHER" id="PTHR12526:SF638">
    <property type="entry name" value="SPORE COAT PROTEIN SA"/>
    <property type="match status" value="1"/>
</dbReference>